<dbReference type="GO" id="GO:0016810">
    <property type="term" value="F:hydrolase activity, acting on carbon-nitrogen (but not peptide) bonds"/>
    <property type="evidence" value="ECO:0007669"/>
    <property type="project" value="InterPro"/>
</dbReference>
<evidence type="ECO:0000256" key="2">
    <source>
        <dbReference type="ARBA" id="ARBA00022801"/>
    </source>
</evidence>
<keyword evidence="1" id="KW-0479">Metal-binding</keyword>
<keyword evidence="2" id="KW-0378">Hydrolase</keyword>
<dbReference type="GO" id="GO:0016020">
    <property type="term" value="C:membrane"/>
    <property type="evidence" value="ECO:0007669"/>
    <property type="project" value="TreeGrafter"/>
</dbReference>
<dbReference type="RefSeq" id="WP_321393495.1">
    <property type="nucleotide sequence ID" value="NZ_CP139487.1"/>
</dbReference>
<feature type="chain" id="PRO_5043646210" evidence="3">
    <location>
        <begin position="23"/>
        <end position="304"/>
    </location>
</feature>
<proteinExistence type="predicted"/>
<gene>
    <name evidence="5" type="ORF">SOO65_17705</name>
</gene>
<evidence type="ECO:0000313" key="6">
    <source>
        <dbReference type="Proteomes" id="UP001324634"/>
    </source>
</evidence>
<name>A0AAX4HMZ1_9BACT</name>
<evidence type="ECO:0000259" key="4">
    <source>
        <dbReference type="Pfam" id="PF01522"/>
    </source>
</evidence>
<dbReference type="InterPro" id="IPR011330">
    <property type="entry name" value="Glyco_hydro/deAcase_b/a-brl"/>
</dbReference>
<keyword evidence="3" id="KW-0732">Signal</keyword>
<dbReference type="Gene3D" id="3.20.20.370">
    <property type="entry name" value="Glycoside hydrolase/deacetylase"/>
    <property type="match status" value="1"/>
</dbReference>
<feature type="domain" description="NodB homology" evidence="4">
    <location>
        <begin position="28"/>
        <end position="140"/>
    </location>
</feature>
<dbReference type="PANTHER" id="PTHR10587:SF133">
    <property type="entry name" value="CHITIN DEACETYLASE 1-RELATED"/>
    <property type="match status" value="1"/>
</dbReference>
<dbReference type="Proteomes" id="UP001324634">
    <property type="component" value="Chromosome"/>
</dbReference>
<dbReference type="InterPro" id="IPR002509">
    <property type="entry name" value="NODB_dom"/>
</dbReference>
<evidence type="ECO:0000313" key="5">
    <source>
        <dbReference type="EMBL" id="WPU64531.1"/>
    </source>
</evidence>
<evidence type="ECO:0000256" key="1">
    <source>
        <dbReference type="ARBA" id="ARBA00022723"/>
    </source>
</evidence>
<dbReference type="Pfam" id="PF01522">
    <property type="entry name" value="Polysacc_deac_1"/>
    <property type="match status" value="1"/>
</dbReference>
<dbReference type="KEGG" id="psti:SOO65_17705"/>
<dbReference type="CDD" id="cd10960">
    <property type="entry name" value="CE4_NodB_like_1"/>
    <property type="match status" value="1"/>
</dbReference>
<organism evidence="5 6">
    <name type="scientific">Peredibacter starrii</name>
    <dbReference type="NCBI Taxonomy" id="28202"/>
    <lineage>
        <taxon>Bacteria</taxon>
        <taxon>Pseudomonadati</taxon>
        <taxon>Bdellovibrionota</taxon>
        <taxon>Bacteriovoracia</taxon>
        <taxon>Bacteriovoracales</taxon>
        <taxon>Bacteriovoracaceae</taxon>
        <taxon>Peredibacter</taxon>
    </lineage>
</organism>
<protein>
    <submittedName>
        <fullName evidence="5">Polysaccharide deacetylase family protein</fullName>
    </submittedName>
</protein>
<evidence type="ECO:0000256" key="3">
    <source>
        <dbReference type="SAM" id="SignalP"/>
    </source>
</evidence>
<dbReference type="EMBL" id="CP139487">
    <property type="protein sequence ID" value="WPU64531.1"/>
    <property type="molecule type" value="Genomic_DNA"/>
</dbReference>
<keyword evidence="6" id="KW-1185">Reference proteome</keyword>
<reference evidence="5 6" key="1">
    <citation type="submission" date="2023-11" db="EMBL/GenBank/DDBJ databases">
        <title>Peredibacter starrii A3.12.</title>
        <authorList>
            <person name="Mitchell R.J."/>
        </authorList>
    </citation>
    <scope>NUCLEOTIDE SEQUENCE [LARGE SCALE GENOMIC DNA]</scope>
    <source>
        <strain evidence="5 6">A3.12</strain>
    </source>
</reference>
<sequence>MNSNFFNTILFTLCIFSLTVRAAEVSFTIDDPGVQSAPEMTHLQVGKKLQETLKANHLKTILFVCGMRVDSSDGKKLLSSWDDEGHILANHTYSHKNYNNSQITFDFFTQDIRKNENLIQEFKNFKRFFRYPMLKEGDTVPKRNGLRTFLKDNKYSVGHVTIDASDWYISNRMVEKLNQGKKVDFEAYKKYYLNHIWDRAQYYNQLSKEILGREIKHNVLIHHNPLNAYFLGDLIQMFKSKGWKVISAENAFKDPAYSFSPNNLPAGESLLWALAKESGKYESKLRYPAEDGEYQKEEMNKLGL</sequence>
<accession>A0AAX4HMZ1</accession>
<dbReference type="AlphaFoldDB" id="A0AAX4HMZ1"/>
<dbReference type="GO" id="GO:0046872">
    <property type="term" value="F:metal ion binding"/>
    <property type="evidence" value="ECO:0007669"/>
    <property type="project" value="UniProtKB-KW"/>
</dbReference>
<dbReference type="SUPFAM" id="SSF88713">
    <property type="entry name" value="Glycoside hydrolase/deacetylase"/>
    <property type="match status" value="1"/>
</dbReference>
<dbReference type="InterPro" id="IPR050248">
    <property type="entry name" value="Polysacc_deacetylase_ArnD"/>
</dbReference>
<dbReference type="PANTHER" id="PTHR10587">
    <property type="entry name" value="GLYCOSYL TRANSFERASE-RELATED"/>
    <property type="match status" value="1"/>
</dbReference>
<feature type="signal peptide" evidence="3">
    <location>
        <begin position="1"/>
        <end position="22"/>
    </location>
</feature>
<dbReference type="GO" id="GO:0005975">
    <property type="term" value="P:carbohydrate metabolic process"/>
    <property type="evidence" value="ECO:0007669"/>
    <property type="project" value="InterPro"/>
</dbReference>